<evidence type="ECO:0000313" key="4">
    <source>
        <dbReference type="EMBL" id="KOB64695.1"/>
    </source>
</evidence>
<name>A0A0L7KNM4_OPEBR</name>
<accession>A0A0L7KNM4</accession>
<dbReference type="STRING" id="104452.A0A0L7KNM4"/>
<dbReference type="GO" id="GO:0003677">
    <property type="term" value="F:DNA binding"/>
    <property type="evidence" value="ECO:0007669"/>
    <property type="project" value="UniProtKB-KW"/>
</dbReference>
<keyword evidence="1" id="KW-0804">Transcription</keyword>
<reference evidence="4 5" key="1">
    <citation type="journal article" date="2015" name="Genome Biol. Evol.">
        <title>The genome of winter moth (Operophtera brumata) provides a genomic perspective on sexual dimorphism and phenology.</title>
        <authorList>
            <person name="Derks M.F."/>
            <person name="Smit S."/>
            <person name="Salis L."/>
            <person name="Schijlen E."/>
            <person name="Bossers A."/>
            <person name="Mateman C."/>
            <person name="Pijl A.S."/>
            <person name="de Ridder D."/>
            <person name="Groenen M.A."/>
            <person name="Visser M.E."/>
            <person name="Megens H.J."/>
        </authorList>
    </citation>
    <scope>NUCLEOTIDE SEQUENCE [LARGE SCALE GENOMIC DNA]</scope>
    <source>
        <strain evidence="4">WM2013NL</strain>
        <tissue evidence="4">Head and thorax</tissue>
    </source>
</reference>
<dbReference type="EMBL" id="JTDY01008181">
    <property type="protein sequence ID" value="KOB64695.1"/>
    <property type="molecule type" value="Genomic_DNA"/>
</dbReference>
<sequence length="169" mass="19035">MFGLHHQEAAGGLHAQPRGPVTSLKEEPLTRAWMTPSSLVDNTKRTGFHLQHQKAAVSLLTLPQPVTLFKELLTRSWMTSSSLFDNIKRTGFHVQHQKMAVWLLTLPQPVTLFKELLTRSWMTPSSLVDNTNVGVGVGRAHFEKQPPSNLRKSNFFHFVVALYDRAGQP</sequence>
<keyword evidence="1" id="KW-0238">DNA-binding</keyword>
<comment type="similarity">
    <text evidence="1">Belongs to the COE family.</text>
</comment>
<evidence type="ECO:0000259" key="3">
    <source>
        <dbReference type="Pfam" id="PF16422"/>
    </source>
</evidence>
<keyword evidence="5" id="KW-1185">Reference proteome</keyword>
<keyword evidence="1" id="KW-0217">Developmental protein</keyword>
<evidence type="ECO:0000256" key="1">
    <source>
        <dbReference type="RuleBase" id="RU004489"/>
    </source>
</evidence>
<gene>
    <name evidence="4" type="ORF">OBRU01_23799</name>
</gene>
<keyword evidence="1" id="KW-0862">Zinc</keyword>
<evidence type="ECO:0000313" key="5">
    <source>
        <dbReference type="Proteomes" id="UP000037510"/>
    </source>
</evidence>
<dbReference type="Pfam" id="PF16422">
    <property type="entry name" value="COE1_DBD"/>
    <property type="match status" value="1"/>
</dbReference>
<keyword evidence="1" id="KW-0805">Transcription regulation</keyword>
<keyword evidence="1" id="KW-0539">Nucleus</keyword>
<dbReference type="InterPro" id="IPR032200">
    <property type="entry name" value="COE_DBD"/>
</dbReference>
<dbReference type="GO" id="GO:0006355">
    <property type="term" value="P:regulation of DNA-templated transcription"/>
    <property type="evidence" value="ECO:0007669"/>
    <property type="project" value="InterPro"/>
</dbReference>
<proteinExistence type="inferred from homology"/>
<feature type="non-terminal residue" evidence="4">
    <location>
        <position position="169"/>
    </location>
</feature>
<comment type="subcellular location">
    <subcellularLocation>
        <location evidence="1">Nucleus</location>
    </subcellularLocation>
</comment>
<dbReference type="GO" id="GO:0008270">
    <property type="term" value="F:zinc ion binding"/>
    <property type="evidence" value="ECO:0007669"/>
    <property type="project" value="UniProtKB-KW"/>
</dbReference>
<comment type="caution">
    <text evidence="4">The sequence shown here is derived from an EMBL/GenBank/DDBJ whole genome shotgun (WGS) entry which is preliminary data.</text>
</comment>
<dbReference type="Proteomes" id="UP000037510">
    <property type="component" value="Unassembled WGS sequence"/>
</dbReference>
<keyword evidence="1" id="KW-0863">Zinc-finger</keyword>
<protein>
    <recommendedName>
        <fullName evidence="3">Transcription factor COE DNA-binding domain-containing protein</fullName>
    </recommendedName>
</protein>
<dbReference type="InterPro" id="IPR003523">
    <property type="entry name" value="Transcription_factor_COE"/>
</dbReference>
<keyword evidence="1" id="KW-0479">Metal-binding</keyword>
<evidence type="ECO:0000256" key="2">
    <source>
        <dbReference type="SAM" id="MobiDB-lite"/>
    </source>
</evidence>
<feature type="domain" description="Transcription factor COE DNA-binding" evidence="3">
    <location>
        <begin position="118"/>
        <end position="169"/>
    </location>
</feature>
<feature type="region of interest" description="Disordered" evidence="2">
    <location>
        <begin position="7"/>
        <end position="26"/>
    </location>
</feature>
<dbReference type="AlphaFoldDB" id="A0A0L7KNM4"/>
<dbReference type="PANTHER" id="PTHR10747">
    <property type="entry name" value="TRANSCRIPTION FACTOR COE FAMILY MEMBER"/>
    <property type="match status" value="1"/>
</dbReference>
<dbReference type="GO" id="GO:0005634">
    <property type="term" value="C:nucleus"/>
    <property type="evidence" value="ECO:0007669"/>
    <property type="project" value="UniProtKB-SubCell"/>
</dbReference>
<dbReference type="Gene3D" id="2.60.40.3180">
    <property type="entry name" value="Transcription factor COE1, DNA-binding domain"/>
    <property type="match status" value="1"/>
</dbReference>
<organism evidence="4 5">
    <name type="scientific">Operophtera brumata</name>
    <name type="common">Winter moth</name>
    <name type="synonym">Phalaena brumata</name>
    <dbReference type="NCBI Taxonomy" id="104452"/>
    <lineage>
        <taxon>Eukaryota</taxon>
        <taxon>Metazoa</taxon>
        <taxon>Ecdysozoa</taxon>
        <taxon>Arthropoda</taxon>
        <taxon>Hexapoda</taxon>
        <taxon>Insecta</taxon>
        <taxon>Pterygota</taxon>
        <taxon>Neoptera</taxon>
        <taxon>Endopterygota</taxon>
        <taxon>Lepidoptera</taxon>
        <taxon>Glossata</taxon>
        <taxon>Ditrysia</taxon>
        <taxon>Geometroidea</taxon>
        <taxon>Geometridae</taxon>
        <taxon>Larentiinae</taxon>
        <taxon>Operophtera</taxon>
    </lineage>
</organism>
<dbReference type="InterPro" id="IPR038173">
    <property type="entry name" value="COE_DBD_sf"/>
</dbReference>